<feature type="region of interest" description="Disordered" evidence="1">
    <location>
        <begin position="75"/>
        <end position="242"/>
    </location>
</feature>
<comment type="caution">
    <text evidence="4">The sequence shown here is derived from an EMBL/GenBank/DDBJ whole genome shotgun (WGS) entry which is preliminary data.</text>
</comment>
<dbReference type="AlphaFoldDB" id="A0A9Q1BME3"/>
<feature type="domain" description="DFDF" evidence="3">
    <location>
        <begin position="255"/>
        <end position="291"/>
    </location>
</feature>
<accession>A0A9Q1BME3</accession>
<evidence type="ECO:0000259" key="2">
    <source>
        <dbReference type="PROSITE" id="PS51385"/>
    </source>
</evidence>
<feature type="compositionally biased region" description="Basic and acidic residues" evidence="1">
    <location>
        <begin position="182"/>
        <end position="192"/>
    </location>
</feature>
<evidence type="ECO:0000313" key="4">
    <source>
        <dbReference type="EMBL" id="KAJ8029305.1"/>
    </source>
</evidence>
<gene>
    <name evidence="4" type="ORF">HOLleu_28668</name>
</gene>
<protein>
    <submittedName>
        <fullName evidence="4">Enhancer of mRNA-decapping protein 3</fullName>
    </submittedName>
</protein>
<dbReference type="InterPro" id="IPR025762">
    <property type="entry name" value="DFDF"/>
</dbReference>
<keyword evidence="5" id="KW-1185">Reference proteome</keyword>
<dbReference type="InterPro" id="IPR025609">
    <property type="entry name" value="Lsm14-like_N"/>
</dbReference>
<proteinExistence type="predicted"/>
<dbReference type="PROSITE" id="PS51512">
    <property type="entry name" value="DFDF"/>
    <property type="match status" value="1"/>
</dbReference>
<dbReference type="PROSITE" id="PS51385">
    <property type="entry name" value="YJEF_N"/>
    <property type="match status" value="1"/>
</dbReference>
<dbReference type="OrthoDB" id="10030313at2759"/>
<dbReference type="Pfam" id="PF12701">
    <property type="entry name" value="LSM14"/>
    <property type="match status" value="1"/>
</dbReference>
<feature type="compositionally biased region" description="Basic and acidic residues" evidence="1">
    <location>
        <begin position="75"/>
        <end position="92"/>
    </location>
</feature>
<dbReference type="PANTHER" id="PTHR13612:SF0">
    <property type="entry name" value="ENHANCER OF MRNA-DECAPPING PROTEIN 3"/>
    <property type="match status" value="1"/>
</dbReference>
<dbReference type="SMART" id="SM01271">
    <property type="entry name" value="LSM14"/>
    <property type="match status" value="1"/>
</dbReference>
<dbReference type="FunFam" id="2.30.30.100:FF:000026">
    <property type="entry name" value="Enhancer of mRNA-decapping protein 3"/>
    <property type="match status" value="1"/>
</dbReference>
<reference evidence="4" key="1">
    <citation type="submission" date="2021-10" db="EMBL/GenBank/DDBJ databases">
        <title>Tropical sea cucumber genome reveals ecological adaptation and Cuvierian tubules defense mechanism.</title>
        <authorList>
            <person name="Chen T."/>
        </authorList>
    </citation>
    <scope>NUCLEOTIDE SEQUENCE</scope>
    <source>
        <strain evidence="4">Nanhai2018</strain>
        <tissue evidence="4">Muscle</tissue>
    </source>
</reference>
<dbReference type="Proteomes" id="UP001152320">
    <property type="component" value="Chromosome 14"/>
</dbReference>
<feature type="compositionally biased region" description="Polar residues" evidence="1">
    <location>
        <begin position="118"/>
        <end position="129"/>
    </location>
</feature>
<dbReference type="CDD" id="cd01737">
    <property type="entry name" value="LSm16_N"/>
    <property type="match status" value="1"/>
</dbReference>
<dbReference type="PANTHER" id="PTHR13612">
    <property type="entry name" value="ENHANCER OF MRNA-DECAPPING PROTEIN 3"/>
    <property type="match status" value="1"/>
</dbReference>
<sequence length="555" mass="61299">MDQANFVGNILSLDCGESLGTFQGVVTSVNKERQTVSLKDTFRNGVKYEVPEVTIRAVDIRDLKILKVKETVLQDQEKENKKPCHESGDGSGKRNLKAQPATRKSHSKSPIRKGAPNRSGSASVGTTPQKPEKGKQRQSAFHSPVGKRRENKSDVESRDADGTQDNFRLGRSKSFSSASKLNKKDRSPERNNCKKAVNGNFTIGGDSTDDEIPWNDRGRRRRKSGGQMGNGRYRSSPMKVEGKRRSFHQAKNDECFSAPVESFLDDFDFGKNLALFDKAAVFEEIDAMTDGALFGPKKREKYLKPHENVLDDDEKEKTETVTDGQKNGIKVPAITPEDRASIFTSAEKAGFTQDRRIETIGVCCGQLILGLLGGCQRLKPGNKHQKPTVVVLCGSHIQGAQGVCCGRFLSQHCARVIVCVPGDRNLPSEVSKELELFRQTEGEVILSPQDLPASPVDLIISALHTPAKTVDNNFSKSVIQWATQNKACILSLDPCKHQEFNSKWSIFVGVPLHGSASLGNIYLCDPGIPKRFYQSLVENYIFPFGSKFVIPLEDT</sequence>
<dbReference type="Gene3D" id="3.40.50.10260">
    <property type="entry name" value="YjeF N-terminal domain"/>
    <property type="match status" value="1"/>
</dbReference>
<name>A0A9Q1BME3_HOLLE</name>
<dbReference type="InterPro" id="IPR004443">
    <property type="entry name" value="YjeF_N_dom"/>
</dbReference>
<dbReference type="GO" id="GO:0031087">
    <property type="term" value="P:deadenylation-independent decapping of nuclear-transcribed mRNA"/>
    <property type="evidence" value="ECO:0007669"/>
    <property type="project" value="InterPro"/>
</dbReference>
<dbReference type="EMBL" id="JAIZAY010000014">
    <property type="protein sequence ID" value="KAJ8029305.1"/>
    <property type="molecule type" value="Genomic_DNA"/>
</dbReference>
<dbReference type="InterPro" id="IPR034107">
    <property type="entry name" value="Lsm16_N"/>
</dbReference>
<feature type="compositionally biased region" description="Basic and acidic residues" evidence="1">
    <location>
        <begin position="147"/>
        <end position="161"/>
    </location>
</feature>
<dbReference type="GO" id="GO:0000932">
    <property type="term" value="C:P-body"/>
    <property type="evidence" value="ECO:0007669"/>
    <property type="project" value="TreeGrafter"/>
</dbReference>
<dbReference type="Pfam" id="PF03853">
    <property type="entry name" value="YjeF_N"/>
    <property type="match status" value="1"/>
</dbReference>
<dbReference type="InterPro" id="IPR036652">
    <property type="entry name" value="YjeF_N_dom_sf"/>
</dbReference>
<evidence type="ECO:0000259" key="3">
    <source>
        <dbReference type="PROSITE" id="PS51512"/>
    </source>
</evidence>
<dbReference type="SUPFAM" id="SSF64153">
    <property type="entry name" value="YjeF N-terminal domain-like"/>
    <property type="match status" value="1"/>
</dbReference>
<feature type="domain" description="YjeF N-terminal" evidence="2">
    <location>
        <begin position="334"/>
        <end position="534"/>
    </location>
</feature>
<evidence type="ECO:0000256" key="1">
    <source>
        <dbReference type="SAM" id="MobiDB-lite"/>
    </source>
</evidence>
<dbReference type="Gene3D" id="2.30.30.100">
    <property type="match status" value="1"/>
</dbReference>
<organism evidence="4 5">
    <name type="scientific">Holothuria leucospilota</name>
    <name type="common">Black long sea cucumber</name>
    <name type="synonym">Mertensiothuria leucospilota</name>
    <dbReference type="NCBI Taxonomy" id="206669"/>
    <lineage>
        <taxon>Eukaryota</taxon>
        <taxon>Metazoa</taxon>
        <taxon>Echinodermata</taxon>
        <taxon>Eleutherozoa</taxon>
        <taxon>Echinozoa</taxon>
        <taxon>Holothuroidea</taxon>
        <taxon>Aspidochirotacea</taxon>
        <taxon>Aspidochirotida</taxon>
        <taxon>Holothuriidae</taxon>
        <taxon>Holothuria</taxon>
    </lineage>
</organism>
<dbReference type="GO" id="GO:0033962">
    <property type="term" value="P:P-body assembly"/>
    <property type="evidence" value="ECO:0007669"/>
    <property type="project" value="TreeGrafter"/>
</dbReference>
<evidence type="ECO:0000313" key="5">
    <source>
        <dbReference type="Proteomes" id="UP001152320"/>
    </source>
</evidence>
<dbReference type="GO" id="GO:0003729">
    <property type="term" value="F:mRNA binding"/>
    <property type="evidence" value="ECO:0007669"/>
    <property type="project" value="InterPro"/>
</dbReference>